<dbReference type="AlphaFoldDB" id="A0AAW0KB06"/>
<comment type="caution">
    <text evidence="1">The sequence shown here is derived from an EMBL/GenBank/DDBJ whole genome shotgun (WGS) entry which is preliminary data.</text>
</comment>
<dbReference type="EMBL" id="JBBHLL010000001">
    <property type="protein sequence ID" value="KAK7835918.1"/>
    <property type="molecule type" value="Genomic_DNA"/>
</dbReference>
<evidence type="ECO:0000313" key="1">
    <source>
        <dbReference type="EMBL" id="KAK7835918.1"/>
    </source>
</evidence>
<protein>
    <submittedName>
        <fullName evidence="1">Uncharacterized protein</fullName>
    </submittedName>
</protein>
<sequence>MLVMVPILPCQGRDPWCTSQPDKSQEPEEPDHFLEAQDLPSSSYRLDFYSSVLGWKCVRLFG</sequence>
<accession>A0AAW0KB06</accession>
<keyword evidence="2" id="KW-1185">Reference proteome</keyword>
<organism evidence="1 2">
    <name type="scientific">Myodes glareolus</name>
    <name type="common">Bank vole</name>
    <name type="synonym">Clethrionomys glareolus</name>
    <dbReference type="NCBI Taxonomy" id="447135"/>
    <lineage>
        <taxon>Eukaryota</taxon>
        <taxon>Metazoa</taxon>
        <taxon>Chordata</taxon>
        <taxon>Craniata</taxon>
        <taxon>Vertebrata</taxon>
        <taxon>Euteleostomi</taxon>
        <taxon>Mammalia</taxon>
        <taxon>Eutheria</taxon>
        <taxon>Euarchontoglires</taxon>
        <taxon>Glires</taxon>
        <taxon>Rodentia</taxon>
        <taxon>Myomorpha</taxon>
        <taxon>Muroidea</taxon>
        <taxon>Cricetidae</taxon>
        <taxon>Arvicolinae</taxon>
        <taxon>Myodes</taxon>
    </lineage>
</organism>
<gene>
    <name evidence="1" type="ORF">U0070_004009</name>
</gene>
<evidence type="ECO:0000313" key="2">
    <source>
        <dbReference type="Proteomes" id="UP001488838"/>
    </source>
</evidence>
<proteinExistence type="predicted"/>
<dbReference type="Proteomes" id="UP001488838">
    <property type="component" value="Unassembled WGS sequence"/>
</dbReference>
<reference evidence="1 2" key="1">
    <citation type="journal article" date="2023" name="bioRxiv">
        <title>Conserved and derived expression patterns and positive selection on dental genes reveal complex evolutionary context of ever-growing rodent molars.</title>
        <authorList>
            <person name="Calamari Z.T."/>
            <person name="Song A."/>
            <person name="Cohen E."/>
            <person name="Akter M."/>
            <person name="Roy R.D."/>
            <person name="Hallikas O."/>
            <person name="Christensen M.M."/>
            <person name="Li P."/>
            <person name="Marangoni P."/>
            <person name="Jernvall J."/>
            <person name="Klein O.D."/>
        </authorList>
    </citation>
    <scope>NUCLEOTIDE SEQUENCE [LARGE SCALE GENOMIC DNA]</scope>
    <source>
        <strain evidence="1">V071</strain>
    </source>
</reference>
<name>A0AAW0KB06_MYOGA</name>